<dbReference type="EMBL" id="SBIW01000009">
    <property type="protein sequence ID" value="RWY48551.1"/>
    <property type="molecule type" value="Genomic_DNA"/>
</dbReference>
<name>A0A3S4Y6J5_9SPHI</name>
<feature type="non-terminal residue" evidence="2">
    <location>
        <position position="474"/>
    </location>
</feature>
<protein>
    <submittedName>
        <fullName evidence="2">Uncharacterized protein</fullName>
    </submittedName>
</protein>
<evidence type="ECO:0000313" key="2">
    <source>
        <dbReference type="EMBL" id="RWY48551.1"/>
    </source>
</evidence>
<sequence>MNTPPFFAVQKQTVGDITTLVAANYTLDQIDFNPTTHLELYVDRLQIPGKEFILKGKNITIYAHVINCDAGAILNVTADDDNTMVMPYSNPKANSGESSGQGGTDGQDGGITSETTAKTGNNAGNITINAGAINGRLILKANGGKGQQAQTGQDGGDGRDGGNGTDAIIRRVVHDRRNPDTYDVTPATGGQSGGNAGKGGNSGRSGNGGNGGAINVNVFVALGDDQITHNNVGGSAGDTATAGKAGRNGKGGIGGRIAIQTTTQDHFHREIWELSDDRTDSGADGNTAVDGNTTAATAGNAGAYAGARSDDETNLLVQNTSMLALLLLSMRYAEAEYLQGNLAPALDYYQWIARLTAKATDTASLAREFHGIYRQCRALMDQLRQGLDYYANPMNYVPIVSLDYYQLMIDGMLQTGNAIESVYNQYYAFISGQTHDFTNMTQATNSAAEVLTTYKNIQANLKTQITDMPPVINT</sequence>
<feature type="region of interest" description="Disordered" evidence="1">
    <location>
        <begin position="144"/>
        <end position="209"/>
    </location>
</feature>
<evidence type="ECO:0000313" key="3">
    <source>
        <dbReference type="Proteomes" id="UP000286701"/>
    </source>
</evidence>
<feature type="compositionally biased region" description="Gly residues" evidence="1">
    <location>
        <begin position="99"/>
        <end position="109"/>
    </location>
</feature>
<feature type="compositionally biased region" description="Gly residues" evidence="1">
    <location>
        <begin position="190"/>
        <end position="209"/>
    </location>
</feature>
<feature type="region of interest" description="Disordered" evidence="1">
    <location>
        <begin position="87"/>
        <end position="124"/>
    </location>
</feature>
<gene>
    <name evidence="2" type="ORF">EPL05_19080</name>
</gene>
<organism evidence="2 3">
    <name type="scientific">Mucilaginibacter gilvus</name>
    <dbReference type="NCBI Taxonomy" id="2305909"/>
    <lineage>
        <taxon>Bacteria</taxon>
        <taxon>Pseudomonadati</taxon>
        <taxon>Bacteroidota</taxon>
        <taxon>Sphingobacteriia</taxon>
        <taxon>Sphingobacteriales</taxon>
        <taxon>Sphingobacteriaceae</taxon>
        <taxon>Mucilaginibacter</taxon>
    </lineage>
</organism>
<reference evidence="2 3" key="1">
    <citation type="submission" date="2019-01" db="EMBL/GenBank/DDBJ databases">
        <title>Mucilaginibacter antarcticum sp. nov., isolated from antarctic soil.</title>
        <authorList>
            <person name="Yan Y.-Q."/>
            <person name="Du Z.-J."/>
        </authorList>
    </citation>
    <scope>NUCLEOTIDE SEQUENCE [LARGE SCALE GENOMIC DNA]</scope>
    <source>
        <strain evidence="2 3">F01003</strain>
    </source>
</reference>
<feature type="compositionally biased region" description="Gly residues" evidence="1">
    <location>
        <begin position="246"/>
        <end position="255"/>
    </location>
</feature>
<proteinExistence type="predicted"/>
<evidence type="ECO:0000256" key="1">
    <source>
        <dbReference type="SAM" id="MobiDB-lite"/>
    </source>
</evidence>
<keyword evidence="3" id="KW-1185">Reference proteome</keyword>
<comment type="caution">
    <text evidence="2">The sequence shown here is derived from an EMBL/GenBank/DDBJ whole genome shotgun (WGS) entry which is preliminary data.</text>
</comment>
<accession>A0A3S4Y6J5</accession>
<dbReference type="Proteomes" id="UP000286701">
    <property type="component" value="Unassembled WGS sequence"/>
</dbReference>
<dbReference type="AlphaFoldDB" id="A0A3S4Y6J5"/>
<feature type="region of interest" description="Disordered" evidence="1">
    <location>
        <begin position="233"/>
        <end position="255"/>
    </location>
</feature>